<evidence type="ECO:0000313" key="2">
    <source>
        <dbReference type="Proteomes" id="UP001215280"/>
    </source>
</evidence>
<dbReference type="Proteomes" id="UP001215280">
    <property type="component" value="Unassembled WGS sequence"/>
</dbReference>
<organism evidence="1 2">
    <name type="scientific">Mycena maculata</name>
    <dbReference type="NCBI Taxonomy" id="230809"/>
    <lineage>
        <taxon>Eukaryota</taxon>
        <taxon>Fungi</taxon>
        <taxon>Dikarya</taxon>
        <taxon>Basidiomycota</taxon>
        <taxon>Agaricomycotina</taxon>
        <taxon>Agaricomycetes</taxon>
        <taxon>Agaricomycetidae</taxon>
        <taxon>Agaricales</taxon>
        <taxon>Marasmiineae</taxon>
        <taxon>Mycenaceae</taxon>
        <taxon>Mycena</taxon>
    </lineage>
</organism>
<dbReference type="EMBL" id="JARJLG010000063">
    <property type="protein sequence ID" value="KAJ7755650.1"/>
    <property type="molecule type" value="Genomic_DNA"/>
</dbReference>
<name>A0AAD7J408_9AGAR</name>
<accession>A0AAD7J408</accession>
<evidence type="ECO:0000313" key="1">
    <source>
        <dbReference type="EMBL" id="KAJ7755650.1"/>
    </source>
</evidence>
<dbReference type="AlphaFoldDB" id="A0AAD7J408"/>
<gene>
    <name evidence="1" type="ORF">DFH07DRAFT_821307</name>
</gene>
<proteinExistence type="predicted"/>
<reference evidence="1" key="1">
    <citation type="submission" date="2023-03" db="EMBL/GenBank/DDBJ databases">
        <title>Massive genome expansion in bonnet fungi (Mycena s.s.) driven by repeated elements and novel gene families across ecological guilds.</title>
        <authorList>
            <consortium name="Lawrence Berkeley National Laboratory"/>
            <person name="Harder C.B."/>
            <person name="Miyauchi S."/>
            <person name="Viragh M."/>
            <person name="Kuo A."/>
            <person name="Thoen E."/>
            <person name="Andreopoulos B."/>
            <person name="Lu D."/>
            <person name="Skrede I."/>
            <person name="Drula E."/>
            <person name="Henrissat B."/>
            <person name="Morin E."/>
            <person name="Kohler A."/>
            <person name="Barry K."/>
            <person name="LaButti K."/>
            <person name="Morin E."/>
            <person name="Salamov A."/>
            <person name="Lipzen A."/>
            <person name="Mereny Z."/>
            <person name="Hegedus B."/>
            <person name="Baldrian P."/>
            <person name="Stursova M."/>
            <person name="Weitz H."/>
            <person name="Taylor A."/>
            <person name="Grigoriev I.V."/>
            <person name="Nagy L.G."/>
            <person name="Martin F."/>
            <person name="Kauserud H."/>
        </authorList>
    </citation>
    <scope>NUCLEOTIDE SEQUENCE</scope>
    <source>
        <strain evidence="1">CBHHK188m</strain>
    </source>
</reference>
<sequence>MGGSSLIQVYNECDVIKLALRLGKPLPEDIPIAGERSPSESFARKNGPRIMRTTAIKKFNLKASQMDQLKPVSATPNAYGTLTRYYNRCDVENLKLRLDELRAAPAPAAAPWEF</sequence>
<comment type="caution">
    <text evidence="1">The sequence shown here is derived from an EMBL/GenBank/DDBJ whole genome shotgun (WGS) entry which is preliminary data.</text>
</comment>
<keyword evidence="2" id="KW-1185">Reference proteome</keyword>
<protein>
    <submittedName>
        <fullName evidence="1">Uncharacterized protein</fullName>
    </submittedName>
</protein>